<dbReference type="AlphaFoldDB" id="A0A0C3KML7"/>
<gene>
    <name evidence="2" type="ORF">M407DRAFT_27882</name>
</gene>
<evidence type="ECO:0000256" key="1">
    <source>
        <dbReference type="SAM" id="MobiDB-lite"/>
    </source>
</evidence>
<protein>
    <submittedName>
        <fullName evidence="2">Uncharacterized protein</fullName>
    </submittedName>
</protein>
<dbReference type="EMBL" id="KN823105">
    <property type="protein sequence ID" value="KIO22623.1"/>
    <property type="molecule type" value="Genomic_DNA"/>
</dbReference>
<reference evidence="2 3" key="1">
    <citation type="submission" date="2014-04" db="EMBL/GenBank/DDBJ databases">
        <authorList>
            <consortium name="DOE Joint Genome Institute"/>
            <person name="Kuo A."/>
            <person name="Girlanda M."/>
            <person name="Perotto S."/>
            <person name="Kohler A."/>
            <person name="Nagy L.G."/>
            <person name="Floudas D."/>
            <person name="Copeland A."/>
            <person name="Barry K.W."/>
            <person name="Cichocki N."/>
            <person name="Veneault-Fourrey C."/>
            <person name="LaButti K."/>
            <person name="Lindquist E.A."/>
            <person name="Lipzen A."/>
            <person name="Lundell T."/>
            <person name="Morin E."/>
            <person name="Murat C."/>
            <person name="Sun H."/>
            <person name="Tunlid A."/>
            <person name="Henrissat B."/>
            <person name="Grigoriev I.V."/>
            <person name="Hibbett D.S."/>
            <person name="Martin F."/>
            <person name="Nordberg H.P."/>
            <person name="Cantor M.N."/>
            <person name="Hua S.X."/>
        </authorList>
    </citation>
    <scope>NUCLEOTIDE SEQUENCE [LARGE SCALE GENOMIC DNA]</scope>
    <source>
        <strain evidence="2 3">MUT 4182</strain>
    </source>
</reference>
<evidence type="ECO:0000313" key="3">
    <source>
        <dbReference type="Proteomes" id="UP000054248"/>
    </source>
</evidence>
<feature type="region of interest" description="Disordered" evidence="1">
    <location>
        <begin position="1"/>
        <end position="26"/>
    </location>
</feature>
<dbReference type="HOGENOM" id="CLU_2110730_0_0_1"/>
<dbReference type="Proteomes" id="UP000054248">
    <property type="component" value="Unassembled WGS sequence"/>
</dbReference>
<name>A0A0C3KML7_9AGAM</name>
<accession>A0A0C3KML7</accession>
<dbReference type="OrthoDB" id="3222645at2759"/>
<proteinExistence type="predicted"/>
<evidence type="ECO:0000313" key="2">
    <source>
        <dbReference type="EMBL" id="KIO22623.1"/>
    </source>
</evidence>
<reference evidence="3" key="2">
    <citation type="submission" date="2015-01" db="EMBL/GenBank/DDBJ databases">
        <title>Evolutionary Origins and Diversification of the Mycorrhizal Mutualists.</title>
        <authorList>
            <consortium name="DOE Joint Genome Institute"/>
            <consortium name="Mycorrhizal Genomics Consortium"/>
            <person name="Kohler A."/>
            <person name="Kuo A."/>
            <person name="Nagy L.G."/>
            <person name="Floudas D."/>
            <person name="Copeland A."/>
            <person name="Barry K.W."/>
            <person name="Cichocki N."/>
            <person name="Veneault-Fourrey C."/>
            <person name="LaButti K."/>
            <person name="Lindquist E.A."/>
            <person name="Lipzen A."/>
            <person name="Lundell T."/>
            <person name="Morin E."/>
            <person name="Murat C."/>
            <person name="Riley R."/>
            <person name="Ohm R."/>
            <person name="Sun H."/>
            <person name="Tunlid A."/>
            <person name="Henrissat B."/>
            <person name="Grigoriev I.V."/>
            <person name="Hibbett D.S."/>
            <person name="Martin F."/>
        </authorList>
    </citation>
    <scope>NUCLEOTIDE SEQUENCE [LARGE SCALE GENOMIC DNA]</scope>
    <source>
        <strain evidence="3">MUT 4182</strain>
    </source>
</reference>
<sequence length="115" mass="12403">MGISGKKLVVAPKQGSTPSPSPHHQAELKRTLCMYDECSEVDMGNMVDGINTRIQSLARNIAVKWVKEASKAWDGGENKTMVTETHAESLGEVIGVQLLNALDGPSLGRTPFVLK</sequence>
<keyword evidence="3" id="KW-1185">Reference proteome</keyword>
<organism evidence="2 3">
    <name type="scientific">Tulasnella calospora MUT 4182</name>
    <dbReference type="NCBI Taxonomy" id="1051891"/>
    <lineage>
        <taxon>Eukaryota</taxon>
        <taxon>Fungi</taxon>
        <taxon>Dikarya</taxon>
        <taxon>Basidiomycota</taxon>
        <taxon>Agaricomycotina</taxon>
        <taxon>Agaricomycetes</taxon>
        <taxon>Cantharellales</taxon>
        <taxon>Tulasnellaceae</taxon>
        <taxon>Tulasnella</taxon>
    </lineage>
</organism>